<dbReference type="InterPro" id="IPR045796">
    <property type="entry name" value="FAXC_N"/>
</dbReference>
<evidence type="ECO:0000256" key="4">
    <source>
        <dbReference type="ARBA" id="ARBA00019492"/>
    </source>
</evidence>
<dbReference type="FunFam" id="1.10.472.10:FF:000015">
    <property type="entry name" value="Putative cyclin-c"/>
    <property type="match status" value="1"/>
</dbReference>
<evidence type="ECO:0000256" key="5">
    <source>
        <dbReference type="ARBA" id="ARBA00022491"/>
    </source>
</evidence>
<evidence type="ECO:0000256" key="7">
    <source>
        <dbReference type="ARBA" id="ARBA00023127"/>
    </source>
</evidence>
<dbReference type="SUPFAM" id="SSF52833">
    <property type="entry name" value="Thioredoxin-like"/>
    <property type="match status" value="1"/>
</dbReference>
<dbReference type="EMBL" id="OZ035839">
    <property type="protein sequence ID" value="CAL1586276.1"/>
    <property type="molecule type" value="Genomic_DNA"/>
</dbReference>
<dbReference type="AlphaFoldDB" id="A0AAV2K8L6"/>
<evidence type="ECO:0000256" key="10">
    <source>
        <dbReference type="ARBA" id="ARBA00025028"/>
    </source>
</evidence>
<dbReference type="InterPro" id="IPR036249">
    <property type="entry name" value="Thioredoxin-like_sf"/>
</dbReference>
<dbReference type="InterPro" id="IPR031658">
    <property type="entry name" value="Cyclin_C_2"/>
</dbReference>
<dbReference type="CDD" id="cd03193">
    <property type="entry name" value="GST_C_Metaxin"/>
    <property type="match status" value="1"/>
</dbReference>
<dbReference type="PANTHER" id="PTHR12289">
    <property type="entry name" value="METAXIN RELATED"/>
    <property type="match status" value="1"/>
</dbReference>
<dbReference type="InterPro" id="IPR033468">
    <property type="entry name" value="Metaxin_GST"/>
</dbReference>
<evidence type="ECO:0000259" key="13">
    <source>
        <dbReference type="SMART" id="SM00385"/>
    </source>
</evidence>
<dbReference type="SUPFAM" id="SSF47616">
    <property type="entry name" value="GST C-terminal domain-like"/>
    <property type="match status" value="1"/>
</dbReference>
<reference evidence="14 15" key="1">
    <citation type="submission" date="2024-04" db="EMBL/GenBank/DDBJ databases">
        <authorList>
            <person name="Waldvogel A.-M."/>
            <person name="Schoenle A."/>
        </authorList>
    </citation>
    <scope>NUCLEOTIDE SEQUENCE [LARGE SCALE GENOMIC DNA]</scope>
</reference>
<dbReference type="InterPro" id="IPR040079">
    <property type="entry name" value="Glutathione_S-Trfase"/>
</dbReference>
<keyword evidence="7 11" id="KW-0195">Cyclin</keyword>
<dbReference type="CDD" id="cd20514">
    <property type="entry name" value="CYCLIN_CCNC_rpt2"/>
    <property type="match status" value="1"/>
</dbReference>
<feature type="domain" description="Cyclin-like" evidence="13">
    <location>
        <begin position="46"/>
        <end position="144"/>
    </location>
</feature>
<dbReference type="Gene3D" id="1.10.472.10">
    <property type="entry name" value="Cyclin-like"/>
    <property type="match status" value="2"/>
</dbReference>
<dbReference type="InterPro" id="IPR036282">
    <property type="entry name" value="Glutathione-S-Trfase_C_sf"/>
</dbReference>
<dbReference type="Gene3D" id="3.40.30.10">
    <property type="entry name" value="Glutaredoxin"/>
    <property type="match status" value="1"/>
</dbReference>
<dbReference type="SUPFAM" id="SSF47954">
    <property type="entry name" value="Cyclin-like"/>
    <property type="match status" value="2"/>
</dbReference>
<keyword evidence="5" id="KW-0678">Repressor</keyword>
<dbReference type="InterPro" id="IPR013763">
    <property type="entry name" value="Cyclin-like_dom"/>
</dbReference>
<dbReference type="Pfam" id="PF17172">
    <property type="entry name" value="GST_N_4"/>
    <property type="match status" value="1"/>
</dbReference>
<comment type="similarity">
    <text evidence="3">Belongs to the cyclin family. Cyclin C subfamily.</text>
</comment>
<dbReference type="GO" id="GO:0032991">
    <property type="term" value="C:protein-containing complex"/>
    <property type="evidence" value="ECO:0007669"/>
    <property type="project" value="UniProtKB-ARBA"/>
</dbReference>
<sequence length="665" mass="75811">MAGNFWQSSHYLQWVLDRQDLMKERQKDLKFLTEEEYWKLQIFFANVIQALGEHLKLRQQVIATATVYFKRFYARYSLKSIDPVLMAPTCVFLASKVEEFGVVSNTRLISAATSVLKTRFSYAFPKEFPYRMNHILECEFYLLELMDCCLIVYHPYRPLLQYVQDMGQEDMLLPLAWRIVNDTYRTDLCLLYPPFMIALACLHVACVVQQKDARQWFAELSVDMDKILEIIRVILKLYDQWKNFDDRKDIAAVLNKMPKPKPPPNSESDQNSNGNQKLYCLTPEAPLPPPCPVSEESSELCARDEDPAAGTGSAGRDAAPPLPGLRHRGAQRPDAARSMYWRVGFACTRAFVLDLGENQGFSSITGLLLSAASDEHLSLLGYVIASPLQDHGGVMALGSDSWWRKTLYLTGGALLAAAAYLLHELLTIRKEEELDSKDAIILHQFSRPKSGAPSLSPFCLKMETYLRMVDLPYKNYFDGKLSPQGKMPWIEYNRQQVFGTEFIIDFLEEQLGVNLNKSLTPQEVAVSRAITKMVEEHFYWTIAYCQWVDNLEQTQKLLSVSGLLGGPLSDVLKWILSHMTGDILKREMYGHGIGRFSKEEMYSLMEKDMRTLATLLGNKKYLMGSKITTVDVTVFSHLAPAMWTLPGSRPERLIKGEFINLAIMQ</sequence>
<dbReference type="CDD" id="cd20513">
    <property type="entry name" value="CYCLIN_CCNC_rpt1"/>
    <property type="match status" value="1"/>
</dbReference>
<protein>
    <recommendedName>
        <fullName evidence="4">Cyclin-C</fullName>
    </recommendedName>
</protein>
<evidence type="ECO:0000256" key="8">
    <source>
        <dbReference type="ARBA" id="ARBA00023163"/>
    </source>
</evidence>
<feature type="region of interest" description="Disordered" evidence="12">
    <location>
        <begin position="291"/>
        <end position="331"/>
    </location>
</feature>
<dbReference type="SFLD" id="SFLDG01180">
    <property type="entry name" value="SUF1"/>
    <property type="match status" value="1"/>
</dbReference>
<dbReference type="SMART" id="SM00385">
    <property type="entry name" value="CYCLIN"/>
    <property type="match status" value="2"/>
</dbReference>
<dbReference type="InterPro" id="IPR012336">
    <property type="entry name" value="Thioredoxin-like_fold"/>
</dbReference>
<dbReference type="SFLD" id="SFLDG01200">
    <property type="entry name" value="SUF1.1"/>
    <property type="match status" value="1"/>
</dbReference>
<dbReference type="SFLD" id="SFLDS00019">
    <property type="entry name" value="Glutathione_Transferase_(cytos"/>
    <property type="match status" value="1"/>
</dbReference>
<feature type="compositionally biased region" description="Polar residues" evidence="12">
    <location>
        <begin position="266"/>
        <end position="276"/>
    </location>
</feature>
<comment type="similarity">
    <text evidence="2">Belongs to the FAX family.</text>
</comment>
<dbReference type="GO" id="GO:0005737">
    <property type="term" value="C:cytoplasm"/>
    <property type="evidence" value="ECO:0007669"/>
    <property type="project" value="TreeGrafter"/>
</dbReference>
<organism evidence="14 15">
    <name type="scientific">Knipowitschia caucasica</name>
    <name type="common">Caucasian dwarf goby</name>
    <name type="synonym">Pomatoschistus caucasicus</name>
    <dbReference type="NCBI Taxonomy" id="637954"/>
    <lineage>
        <taxon>Eukaryota</taxon>
        <taxon>Metazoa</taxon>
        <taxon>Chordata</taxon>
        <taxon>Craniata</taxon>
        <taxon>Vertebrata</taxon>
        <taxon>Euteleostomi</taxon>
        <taxon>Actinopterygii</taxon>
        <taxon>Neopterygii</taxon>
        <taxon>Teleostei</taxon>
        <taxon>Neoteleostei</taxon>
        <taxon>Acanthomorphata</taxon>
        <taxon>Gobiaria</taxon>
        <taxon>Gobiiformes</taxon>
        <taxon>Gobioidei</taxon>
        <taxon>Gobiidae</taxon>
        <taxon>Gobiinae</taxon>
        <taxon>Knipowitschia</taxon>
    </lineage>
</organism>
<dbReference type="InterPro" id="IPR050931">
    <property type="entry name" value="Mito_Protein_Transport_Metaxin"/>
</dbReference>
<dbReference type="Pfam" id="PF17171">
    <property type="entry name" value="GST_C_6"/>
    <property type="match status" value="1"/>
</dbReference>
<dbReference type="InterPro" id="IPR006671">
    <property type="entry name" value="Cyclin_N"/>
</dbReference>
<keyword evidence="8" id="KW-0804">Transcription</keyword>
<dbReference type="Proteomes" id="UP001497482">
    <property type="component" value="Chromosome 17"/>
</dbReference>
<dbReference type="PANTHER" id="PTHR12289:SF76">
    <property type="entry name" value="FAILED AXON CONNECTIONS HOMOLOG"/>
    <property type="match status" value="1"/>
</dbReference>
<dbReference type="Gene3D" id="1.20.1050.10">
    <property type="match status" value="1"/>
</dbReference>
<evidence type="ECO:0000256" key="1">
    <source>
        <dbReference type="ARBA" id="ARBA00004123"/>
    </source>
</evidence>
<evidence type="ECO:0000256" key="12">
    <source>
        <dbReference type="SAM" id="MobiDB-lite"/>
    </source>
</evidence>
<evidence type="ECO:0000256" key="3">
    <source>
        <dbReference type="ARBA" id="ARBA00008638"/>
    </source>
</evidence>
<keyword evidence="15" id="KW-1185">Reference proteome</keyword>
<feature type="domain" description="Cyclin-like" evidence="13">
    <location>
        <begin position="161"/>
        <end position="236"/>
    </location>
</feature>
<keyword evidence="9" id="KW-0539">Nucleus</keyword>
<dbReference type="Pfam" id="PF00134">
    <property type="entry name" value="Cyclin_N"/>
    <property type="match status" value="1"/>
</dbReference>
<accession>A0AAV2K8L6</accession>
<evidence type="ECO:0000313" key="15">
    <source>
        <dbReference type="Proteomes" id="UP001497482"/>
    </source>
</evidence>
<keyword evidence="6" id="KW-0805">Transcription regulation</keyword>
<evidence type="ECO:0000256" key="6">
    <source>
        <dbReference type="ARBA" id="ARBA00023015"/>
    </source>
</evidence>
<dbReference type="Pfam" id="PF19333">
    <property type="entry name" value="FAXC_N"/>
    <property type="match status" value="1"/>
</dbReference>
<proteinExistence type="inferred from homology"/>
<comment type="subcellular location">
    <subcellularLocation>
        <location evidence="1">Nucleus</location>
    </subcellularLocation>
</comment>
<evidence type="ECO:0000256" key="2">
    <source>
        <dbReference type="ARBA" id="ARBA00006475"/>
    </source>
</evidence>
<evidence type="ECO:0000313" key="14">
    <source>
        <dbReference type="EMBL" id="CAL1586276.1"/>
    </source>
</evidence>
<feature type="region of interest" description="Disordered" evidence="12">
    <location>
        <begin position="255"/>
        <end position="279"/>
    </location>
</feature>
<dbReference type="CDD" id="cd03080">
    <property type="entry name" value="GST_N_Metaxin_like"/>
    <property type="match status" value="1"/>
</dbReference>
<name>A0AAV2K8L6_KNICA</name>
<dbReference type="Pfam" id="PF16899">
    <property type="entry name" value="Cyclin_C_2"/>
    <property type="match status" value="1"/>
</dbReference>
<comment type="function">
    <text evidence="10">Component of the Mediator complex, a coactivator involved in regulated gene transcription of nearly all RNA polymerase II-dependent genes. Mediator functions as a bridge to convey information from gene-specific regulatory proteins to the basal RNA polymerase II transcription machinery. Mediator is recruited to promoters by direct interactions with regulatory proteins and serves as a scaffold for the assembly of a functional preinitiation complex with RNA polymerase II and the general transcription factors. Binds to and activates cyclin-dependent kinase CDK8 that phosphorylates the CTD (C-terminal domain) of the large subunit of RNA polymerase II (RNAp II), which may inhibit the formation of a transcription initiation complex.</text>
</comment>
<evidence type="ECO:0000256" key="9">
    <source>
        <dbReference type="ARBA" id="ARBA00023242"/>
    </source>
</evidence>
<dbReference type="InterPro" id="IPR026928">
    <property type="entry name" value="FAX/IsoI-like"/>
</dbReference>
<dbReference type="InterPro" id="IPR036915">
    <property type="entry name" value="Cyclin-like_sf"/>
</dbReference>
<dbReference type="GO" id="GO:0005634">
    <property type="term" value="C:nucleus"/>
    <property type="evidence" value="ECO:0007669"/>
    <property type="project" value="UniProtKB-SubCell"/>
</dbReference>
<evidence type="ECO:0000256" key="11">
    <source>
        <dbReference type="RuleBase" id="RU000383"/>
    </source>
</evidence>
<gene>
    <name evidence="14" type="ORF">KC01_LOCUS16373</name>
</gene>